<protein>
    <submittedName>
        <fullName evidence="2">Uncharacterized protein</fullName>
    </submittedName>
</protein>
<comment type="caution">
    <text evidence="2">The sequence shown here is derived from an EMBL/GenBank/DDBJ whole genome shotgun (WGS) entry which is preliminary data.</text>
</comment>
<gene>
    <name evidence="2" type="ORF">HAX54_043319</name>
</gene>
<feature type="region of interest" description="Disordered" evidence="1">
    <location>
        <begin position="81"/>
        <end position="124"/>
    </location>
</feature>
<reference evidence="2 3" key="1">
    <citation type="journal article" date="2021" name="BMC Genomics">
        <title>Datura genome reveals duplications of psychoactive alkaloid biosynthetic genes and high mutation rate following tissue culture.</title>
        <authorList>
            <person name="Rajewski A."/>
            <person name="Carter-House D."/>
            <person name="Stajich J."/>
            <person name="Litt A."/>
        </authorList>
    </citation>
    <scope>NUCLEOTIDE SEQUENCE [LARGE SCALE GENOMIC DNA]</scope>
    <source>
        <strain evidence="2">AR-01</strain>
    </source>
</reference>
<accession>A0ABS8W2M8</accession>
<keyword evidence="3" id="KW-1185">Reference proteome</keyword>
<name>A0ABS8W2M8_DATST</name>
<organism evidence="2 3">
    <name type="scientific">Datura stramonium</name>
    <name type="common">Jimsonweed</name>
    <name type="synonym">Common thornapple</name>
    <dbReference type="NCBI Taxonomy" id="4076"/>
    <lineage>
        <taxon>Eukaryota</taxon>
        <taxon>Viridiplantae</taxon>
        <taxon>Streptophyta</taxon>
        <taxon>Embryophyta</taxon>
        <taxon>Tracheophyta</taxon>
        <taxon>Spermatophyta</taxon>
        <taxon>Magnoliopsida</taxon>
        <taxon>eudicotyledons</taxon>
        <taxon>Gunneridae</taxon>
        <taxon>Pentapetalae</taxon>
        <taxon>asterids</taxon>
        <taxon>lamiids</taxon>
        <taxon>Solanales</taxon>
        <taxon>Solanaceae</taxon>
        <taxon>Solanoideae</taxon>
        <taxon>Datureae</taxon>
        <taxon>Datura</taxon>
    </lineage>
</organism>
<proteinExistence type="predicted"/>
<dbReference type="EMBL" id="JACEIK010006467">
    <property type="protein sequence ID" value="MCE2055740.1"/>
    <property type="molecule type" value="Genomic_DNA"/>
</dbReference>
<evidence type="ECO:0000313" key="3">
    <source>
        <dbReference type="Proteomes" id="UP000823775"/>
    </source>
</evidence>
<evidence type="ECO:0000256" key="1">
    <source>
        <dbReference type="SAM" id="MobiDB-lite"/>
    </source>
</evidence>
<dbReference type="Proteomes" id="UP000823775">
    <property type="component" value="Unassembled WGS sequence"/>
</dbReference>
<evidence type="ECO:0000313" key="2">
    <source>
        <dbReference type="EMBL" id="MCE2055740.1"/>
    </source>
</evidence>
<sequence length="124" mass="14213">MQLMPLLRSTLAAQSASNYSRHFDTPEEEHRACWRCNVADFPPTIYRETTIDFQAEITERDDHHRFPTLSGREEMKQIEAAENKSSAQRALRVGDSGKTNRDNHTNNDLKEAETRFNAGKGMIC</sequence>
<feature type="compositionally biased region" description="Basic and acidic residues" evidence="1">
    <location>
        <begin position="98"/>
        <end position="114"/>
    </location>
</feature>